<dbReference type="Proteomes" id="UP000436088">
    <property type="component" value="Unassembled WGS sequence"/>
</dbReference>
<reference evidence="4" key="1">
    <citation type="submission" date="2019-09" db="EMBL/GenBank/DDBJ databases">
        <title>Draft genome information of white flower Hibiscus syriacus.</title>
        <authorList>
            <person name="Kim Y.-M."/>
        </authorList>
    </citation>
    <scope>NUCLEOTIDE SEQUENCE [LARGE SCALE GENOMIC DNA]</scope>
    <source>
        <strain evidence="4">YM2019G1</strain>
    </source>
</reference>
<evidence type="ECO:0000313" key="4">
    <source>
        <dbReference type="EMBL" id="KAE8690428.1"/>
    </source>
</evidence>
<keyword evidence="3" id="KW-0645">Protease</keyword>
<accession>A0A6A2ZEY2</accession>
<comment type="caution">
    <text evidence="4">The sequence shown here is derived from an EMBL/GenBank/DDBJ whole genome shotgun (WGS) entry which is preliminary data.</text>
</comment>
<evidence type="ECO:0000256" key="1">
    <source>
        <dbReference type="ARBA" id="ARBA00000707"/>
    </source>
</evidence>
<organism evidence="4 5">
    <name type="scientific">Hibiscus syriacus</name>
    <name type="common">Rose of Sharon</name>
    <dbReference type="NCBI Taxonomy" id="106335"/>
    <lineage>
        <taxon>Eukaryota</taxon>
        <taxon>Viridiplantae</taxon>
        <taxon>Streptophyta</taxon>
        <taxon>Embryophyta</taxon>
        <taxon>Tracheophyta</taxon>
        <taxon>Spermatophyta</taxon>
        <taxon>Magnoliopsida</taxon>
        <taxon>eudicotyledons</taxon>
        <taxon>Gunneridae</taxon>
        <taxon>Pentapetalae</taxon>
        <taxon>rosids</taxon>
        <taxon>malvids</taxon>
        <taxon>Malvales</taxon>
        <taxon>Malvaceae</taxon>
        <taxon>Malvoideae</taxon>
        <taxon>Hibiscus</taxon>
    </lineage>
</organism>
<comment type="catalytic activity">
    <reaction evidence="1 3">
        <text>Thiol-dependent hydrolysis of ester, thioester, amide, peptide and isopeptide bonds formed by the C-terminal Gly of ubiquitin (a 76-residue protein attached to proteins as an intracellular targeting signal).</text>
        <dbReference type="EC" id="3.4.19.12"/>
    </reaction>
</comment>
<keyword evidence="5" id="KW-1185">Reference proteome</keyword>
<keyword evidence="2 3" id="KW-0378">Hydrolase</keyword>
<evidence type="ECO:0000256" key="3">
    <source>
        <dbReference type="RuleBase" id="RU367104"/>
    </source>
</evidence>
<dbReference type="GO" id="GO:0005829">
    <property type="term" value="C:cytosol"/>
    <property type="evidence" value="ECO:0007669"/>
    <property type="project" value="TreeGrafter"/>
</dbReference>
<keyword evidence="3" id="KW-0788">Thiol protease</keyword>
<dbReference type="Gene3D" id="3.90.70.80">
    <property type="match status" value="1"/>
</dbReference>
<evidence type="ECO:0000256" key="2">
    <source>
        <dbReference type="ARBA" id="ARBA00022801"/>
    </source>
</evidence>
<keyword evidence="3" id="KW-0963">Cytoplasm</keyword>
<dbReference type="EMBL" id="VEPZ02001152">
    <property type="protein sequence ID" value="KAE8690428.1"/>
    <property type="molecule type" value="Genomic_DNA"/>
</dbReference>
<dbReference type="PANTHER" id="PTHR13312">
    <property type="entry name" value="HIV-INDUCED PROTEIN-7-LIKE PROTEASE"/>
    <property type="match status" value="1"/>
</dbReference>
<sequence length="124" mass="14086">MDHVLIVNNVNQVKGMAFNKGINLSPHKERDDADELRMAVKEVLCDNAKDRQQYEEALVAITVEKSLKLYCQCIQRPDFLGGKSELLVLSRLCGQPIVVYIPEHEGRTDPDAYLALETKVERVF</sequence>
<dbReference type="GO" id="GO:0036503">
    <property type="term" value="P:ERAD pathway"/>
    <property type="evidence" value="ECO:0007669"/>
    <property type="project" value="TreeGrafter"/>
</dbReference>
<dbReference type="GO" id="GO:0016579">
    <property type="term" value="P:protein deubiquitination"/>
    <property type="evidence" value="ECO:0007669"/>
    <property type="project" value="TreeGrafter"/>
</dbReference>
<comment type="subcellular location">
    <subcellularLocation>
        <location evidence="3">Cytoplasm</location>
    </subcellularLocation>
</comment>
<keyword evidence="3" id="KW-0833">Ubl conjugation pathway</keyword>
<dbReference type="GO" id="GO:0004843">
    <property type="term" value="F:cysteine-type deubiquitinase activity"/>
    <property type="evidence" value="ECO:0007669"/>
    <property type="project" value="UniProtKB-UniRule"/>
</dbReference>
<dbReference type="AlphaFoldDB" id="A0A6A2ZEY2"/>
<dbReference type="GO" id="GO:0030968">
    <property type="term" value="P:endoplasmic reticulum unfolded protein response"/>
    <property type="evidence" value="ECO:0007669"/>
    <property type="project" value="TreeGrafter"/>
</dbReference>
<evidence type="ECO:0000313" key="5">
    <source>
        <dbReference type="Proteomes" id="UP000436088"/>
    </source>
</evidence>
<dbReference type="PANTHER" id="PTHR13312:SF3">
    <property type="entry name" value="OVARIAN TUMOR DOMAIN-CONTAINING DEUBIQUITINATING ENZYME 3"/>
    <property type="match status" value="1"/>
</dbReference>
<gene>
    <name evidence="4" type="ORF">F3Y22_tig00110895pilonHSYRG00390</name>
</gene>
<proteinExistence type="predicted"/>
<dbReference type="GO" id="GO:0005634">
    <property type="term" value="C:nucleus"/>
    <property type="evidence" value="ECO:0007669"/>
    <property type="project" value="TreeGrafter"/>
</dbReference>
<dbReference type="EC" id="3.4.19.12" evidence="3"/>
<protein>
    <recommendedName>
        <fullName evidence="3">Ubiquitin thioesterase OTU</fullName>
        <ecNumber evidence="3">3.4.19.12</ecNumber>
    </recommendedName>
</protein>
<comment type="function">
    <text evidence="3">Hydrolase that can remove conjugated ubiquitin from proteins and may therefore play an important regulatory role at the level of protein turnover by preventing degradation.</text>
</comment>
<name>A0A6A2ZEY2_HIBSY</name>